<feature type="domain" description="Ig-like" evidence="5">
    <location>
        <begin position="1125"/>
        <end position="1223"/>
    </location>
</feature>
<feature type="coiled-coil region" evidence="3">
    <location>
        <begin position="30"/>
        <end position="57"/>
    </location>
</feature>
<evidence type="ECO:0000313" key="8">
    <source>
        <dbReference type="RefSeq" id="XP_032825295.1"/>
    </source>
</evidence>
<dbReference type="InterPro" id="IPR036116">
    <property type="entry name" value="FN3_sf"/>
</dbReference>
<proteinExistence type="predicted"/>
<keyword evidence="1" id="KW-0677">Repeat</keyword>
<reference evidence="8" key="1">
    <citation type="submission" date="2025-08" db="UniProtKB">
        <authorList>
            <consortium name="RefSeq"/>
        </authorList>
    </citation>
    <scope>IDENTIFICATION</scope>
    <source>
        <tissue evidence="8">Sperm</tissue>
    </source>
</reference>
<keyword evidence="2" id="KW-0393">Immunoglobulin domain</keyword>
<dbReference type="FunFam" id="2.60.40.10:FF:000192">
    <property type="entry name" value="Myomesin 1"/>
    <property type="match status" value="1"/>
</dbReference>
<dbReference type="PROSITE" id="PS50835">
    <property type="entry name" value="IG_LIKE"/>
    <property type="match status" value="4"/>
</dbReference>
<feature type="region of interest" description="Disordered" evidence="4">
    <location>
        <begin position="1"/>
        <end position="25"/>
    </location>
</feature>
<feature type="domain" description="Ig-like" evidence="5">
    <location>
        <begin position="1351"/>
        <end position="1432"/>
    </location>
</feature>
<dbReference type="SMART" id="SM00060">
    <property type="entry name" value="FN3"/>
    <property type="match status" value="5"/>
</dbReference>
<evidence type="ECO:0000256" key="1">
    <source>
        <dbReference type="ARBA" id="ARBA00022737"/>
    </source>
</evidence>
<dbReference type="Proteomes" id="UP001318040">
    <property type="component" value="Chromosome 3"/>
</dbReference>
<dbReference type="RefSeq" id="XP_032825295.1">
    <property type="nucleotide sequence ID" value="XM_032969404.1"/>
</dbReference>
<dbReference type="InterPro" id="IPR007110">
    <property type="entry name" value="Ig-like_dom"/>
</dbReference>
<feature type="domain" description="Ig-like" evidence="5">
    <location>
        <begin position="1577"/>
        <end position="1657"/>
    </location>
</feature>
<feature type="region of interest" description="Disordered" evidence="4">
    <location>
        <begin position="1672"/>
        <end position="1743"/>
    </location>
</feature>
<dbReference type="KEGG" id="pmrn:116951049"/>
<dbReference type="PROSITE" id="PS50853">
    <property type="entry name" value="FN3"/>
    <property type="match status" value="5"/>
</dbReference>
<dbReference type="FunFam" id="2.60.40.10:FF:000069">
    <property type="entry name" value="Alpha-protein kinase 3"/>
    <property type="match status" value="1"/>
</dbReference>
<accession>A0AAJ7TWB0</accession>
<dbReference type="FunFam" id="2.60.40.10:FF:002172">
    <property type="entry name" value="Myomesin 1a (skelemin)"/>
    <property type="match status" value="2"/>
</dbReference>
<gene>
    <name evidence="8" type="primary">LOC116951049</name>
</gene>
<dbReference type="InterPro" id="IPR003599">
    <property type="entry name" value="Ig_sub"/>
</dbReference>
<dbReference type="InterPro" id="IPR050964">
    <property type="entry name" value="Striated_Muscle_Regulatory"/>
</dbReference>
<evidence type="ECO:0000256" key="3">
    <source>
        <dbReference type="SAM" id="Coils"/>
    </source>
</evidence>
<dbReference type="FunFam" id="2.60.40.10:FF:000179">
    <property type="entry name" value="Myomesin 2"/>
    <property type="match status" value="1"/>
</dbReference>
<feature type="compositionally biased region" description="Basic and acidic residues" evidence="4">
    <location>
        <begin position="271"/>
        <end position="294"/>
    </location>
</feature>
<dbReference type="PRINTS" id="PR00014">
    <property type="entry name" value="FNTYPEIII"/>
</dbReference>
<dbReference type="InterPro" id="IPR013098">
    <property type="entry name" value="Ig_I-set"/>
</dbReference>
<evidence type="ECO:0000259" key="6">
    <source>
        <dbReference type="PROSITE" id="PS50853"/>
    </source>
</evidence>
<feature type="region of interest" description="Disordered" evidence="4">
    <location>
        <begin position="271"/>
        <end position="306"/>
    </location>
</feature>
<dbReference type="PANTHER" id="PTHR13817">
    <property type="entry name" value="TITIN"/>
    <property type="match status" value="1"/>
</dbReference>
<keyword evidence="7" id="KW-1185">Reference proteome</keyword>
<dbReference type="InterPro" id="IPR036179">
    <property type="entry name" value="Ig-like_dom_sf"/>
</dbReference>
<dbReference type="GO" id="GO:0045214">
    <property type="term" value="P:sarcomere organization"/>
    <property type="evidence" value="ECO:0007669"/>
    <property type="project" value="TreeGrafter"/>
</dbReference>
<evidence type="ECO:0000256" key="2">
    <source>
        <dbReference type="ARBA" id="ARBA00023319"/>
    </source>
</evidence>
<evidence type="ECO:0000256" key="4">
    <source>
        <dbReference type="SAM" id="MobiDB-lite"/>
    </source>
</evidence>
<protein>
    <submittedName>
        <fullName evidence="8">Myomesin-2-like</fullName>
    </submittedName>
</protein>
<dbReference type="FunFam" id="2.60.40.10:FF:000233">
    <property type="entry name" value="Myomesin 1"/>
    <property type="match status" value="1"/>
</dbReference>
<dbReference type="Pfam" id="PF00041">
    <property type="entry name" value="fn3"/>
    <property type="match status" value="5"/>
</dbReference>
<dbReference type="Pfam" id="PF07679">
    <property type="entry name" value="I-set"/>
    <property type="match status" value="4"/>
</dbReference>
<feature type="domain" description="Fibronectin type-III" evidence="6">
    <location>
        <begin position="727"/>
        <end position="822"/>
    </location>
</feature>
<dbReference type="FunFam" id="2.60.40.10:FF:000197">
    <property type="entry name" value="Myomesin 1"/>
    <property type="match status" value="1"/>
</dbReference>
<feature type="domain" description="Fibronectin type-III" evidence="6">
    <location>
        <begin position="597"/>
        <end position="694"/>
    </location>
</feature>
<name>A0AAJ7TWB0_PETMA</name>
<evidence type="ECO:0000259" key="5">
    <source>
        <dbReference type="PROSITE" id="PS50835"/>
    </source>
</evidence>
<feature type="domain" description="Fibronectin type-III" evidence="6">
    <location>
        <begin position="927"/>
        <end position="1025"/>
    </location>
</feature>
<dbReference type="InterPro" id="IPR013783">
    <property type="entry name" value="Ig-like_fold"/>
</dbReference>
<dbReference type="SUPFAM" id="SSF48726">
    <property type="entry name" value="Immunoglobulin"/>
    <property type="match status" value="6"/>
</dbReference>
<feature type="compositionally biased region" description="Basic and acidic residues" evidence="4">
    <location>
        <begin position="1695"/>
        <end position="1712"/>
    </location>
</feature>
<feature type="compositionally biased region" description="Basic and acidic residues" evidence="4">
    <location>
        <begin position="1726"/>
        <end position="1736"/>
    </location>
</feature>
<organism evidence="7 8">
    <name type="scientific">Petromyzon marinus</name>
    <name type="common">Sea lamprey</name>
    <dbReference type="NCBI Taxonomy" id="7757"/>
    <lineage>
        <taxon>Eukaryota</taxon>
        <taxon>Metazoa</taxon>
        <taxon>Chordata</taxon>
        <taxon>Craniata</taxon>
        <taxon>Vertebrata</taxon>
        <taxon>Cyclostomata</taxon>
        <taxon>Hyperoartia</taxon>
        <taxon>Petromyzontiformes</taxon>
        <taxon>Petromyzontidae</taxon>
        <taxon>Petromyzon</taxon>
    </lineage>
</organism>
<sequence length="1743" mass="194978">MSVQARKSRGLSVSQHTAHSDYHKVRARNVELSDARLRSAEAQLHAADREYRAARVASLRDYRTAQLEAITDEYRVARLDLGCQEHAAARLREQRAARRQLASSEHAGAVATRAKSGKREYQLALLDASEDEYAATARYKSALESSKRVYSSAHLESSKREYSSALVDSTNRDYYYYAAAEGEGAIHLCEGKGGTYELEEDVAAGTEVLHLGRWSPVLSPRVKRSRHLRILQDHENLQPGYQYYVPIYRSRLGAASSSSFSELSSTSRAWQHEHSHEYAHESTLQREQQHEQHEQQQQLEEEEQQLELELASKRRSAYRSSYLFANELESVEESMWRSRQIIRERADLSHIRQQIHTRSQVQKRMSLDGQLRAPHFTVRLRSHTIWERMNVKFTSTVDAWPEVKITWYKNNVPISSEMCPEKYRVESRFGVNTLEISRCDFDDTAQYSISAINVKGEASCFASLVVKRFRGALEEGSGYHEVSTMIPSHFDIHLMEKFQVSFGKEGDTLSLGCTVLLHPSIPGFHPTLEWYRDDVLLEDSKWVETSRVGERGTITLRHLNKEDEGLYTLRVVAGLSYDQYSAYVFVRDGKTEVEGAPGAALEVACEDINKDYVIVTWKHPSDDHGSPVIGYFVDRREVGTNQWVQCNDAPVRFARLPVTGLAEGHSYEFRVRSVNSRGVGPASRSSEPVLVADPTARAHHKEMPTAPWTGQIMVTEEEPEEGTIPGPPTALSVTEATKDYVVLSWKPLSLRGSEGLVYYVEKMVGSSGLWQRENLEMPLKSPRYATFSLDAGEAYHFRVRASNSCGISEPSEATGPVSVGDRLDVPGAPARPLATRNTKTSVQLAWDAVETEGELLGYYVDAREEGTGVWVPCNNKPIQGTRFIAQGLTTGKRYEFRVKAINAAGPGPHSPSSEPITVYSAITRSSPPSSLTLLESRGDAMLLGWKAPHFSGGADVTGYFVDFREVDGDAVGPWREANARPVPEQLLWISHLQEGVEYQFRVRAVNLAGVSLPSVASAGFLCEEWTMPTPGPSYDLIASEVREDSLLLQWRAPTYTGTSAVTGYWVDVCEASCAHSESAWATVNQQLVQLSHMRVTGLEEGKSYVLRVRAENAAGVGKSSNVTEPILARTPPGTSEIVADVDDDGNIFLELSCAELDENSKFKWSKEYEELIDSGRVDAQTVGDKGRLYFTDATEEDLGVYSCIVTDTDGISSSFILDKDELQRLKEISHERKQPTIPLLSELAVELMEKGRVRFWLQAERLGPDSTVTVVFNDKELSSGEKYDVKVTRSEGLVEMFMEELTQEDEGTYTVQIEDGRASGQSSLVLIGDAFAKLLKEAAFQRAEYFRKQGPHFAEYLRWEVTDECNVLLICKVANINKMTSIVWYKDAQEIMVDEDHDFDHGICTLLITQVTKRDAGVYEVRLKDDRGKDISILRLIDDAYDAMMQEVCRISAESASELKLQATAEGIKLYSVLKYCPEELKFCWYQRDTKLASTDKTRSGVVSDQLYVQIYEPTDKDKGKYTMELFDGKGTHKRTVDVAGQAFDDAYAEFLRLKAAAIAEKNRARVVGGLPDVVTIQEGKTLNLTCDLWGEPTPEVAWLRNDRELHSDEHFVTKFESGRYASFTINGVSTADSGKYSVYVKNKYGAENGDFTVVVARAVGEIRMAMCVSEVSHPAPGPQPEEPETRPKYQATKPKSEKGPKKTTDEKKKPPIDVNNGDDGDDDGTERRTAEESDVKGAQPSA</sequence>
<dbReference type="CDD" id="cd00096">
    <property type="entry name" value="Ig"/>
    <property type="match status" value="3"/>
</dbReference>
<dbReference type="InterPro" id="IPR003961">
    <property type="entry name" value="FN3_dom"/>
</dbReference>
<dbReference type="CDD" id="cd00063">
    <property type="entry name" value="FN3"/>
    <property type="match status" value="5"/>
</dbReference>
<keyword evidence="3" id="KW-0175">Coiled coil</keyword>
<dbReference type="FunFam" id="2.60.40.10:FF:000124">
    <property type="entry name" value="Myomesin 1"/>
    <property type="match status" value="1"/>
</dbReference>
<dbReference type="SUPFAM" id="SSF49265">
    <property type="entry name" value="Fibronectin type III"/>
    <property type="match status" value="3"/>
</dbReference>
<feature type="domain" description="Fibronectin type-III" evidence="6">
    <location>
        <begin position="1032"/>
        <end position="1133"/>
    </location>
</feature>
<evidence type="ECO:0000313" key="7">
    <source>
        <dbReference type="Proteomes" id="UP001318040"/>
    </source>
</evidence>
<dbReference type="InterPro" id="IPR003598">
    <property type="entry name" value="Ig_sub2"/>
</dbReference>
<dbReference type="FunFam" id="2.60.40.10:FF:000134">
    <property type="entry name" value="Myomesin 1"/>
    <property type="match status" value="1"/>
</dbReference>
<dbReference type="PANTHER" id="PTHR13817:SF16">
    <property type="entry name" value="MYOMESIN-1"/>
    <property type="match status" value="1"/>
</dbReference>
<dbReference type="SMART" id="SM00408">
    <property type="entry name" value="IGc2"/>
    <property type="match status" value="5"/>
</dbReference>
<feature type="domain" description="Ig-like" evidence="5">
    <location>
        <begin position="487"/>
        <end position="571"/>
    </location>
</feature>
<dbReference type="FunFam" id="2.60.40.10:FF:000467">
    <property type="entry name" value="Myomesin 1"/>
    <property type="match status" value="1"/>
</dbReference>
<feature type="compositionally biased region" description="Polar residues" evidence="4">
    <location>
        <begin position="1"/>
        <end position="17"/>
    </location>
</feature>
<dbReference type="Gene3D" id="2.60.40.10">
    <property type="entry name" value="Immunoglobulins"/>
    <property type="match status" value="12"/>
</dbReference>
<feature type="domain" description="Fibronectin type-III" evidence="6">
    <location>
        <begin position="828"/>
        <end position="921"/>
    </location>
</feature>
<dbReference type="GO" id="GO:0031430">
    <property type="term" value="C:M band"/>
    <property type="evidence" value="ECO:0007669"/>
    <property type="project" value="TreeGrafter"/>
</dbReference>
<dbReference type="SMART" id="SM00409">
    <property type="entry name" value="IG"/>
    <property type="match status" value="6"/>
</dbReference>